<comment type="caution">
    <text evidence="1">The sequence shown here is derived from an EMBL/GenBank/DDBJ whole genome shotgun (WGS) entry which is preliminary data.</text>
</comment>
<dbReference type="AlphaFoldDB" id="A0A4C1X7P0"/>
<gene>
    <name evidence="1" type="ORF">EVAR_30070_1</name>
</gene>
<dbReference type="EMBL" id="BGZK01000771">
    <property type="protein sequence ID" value="GBP59801.1"/>
    <property type="molecule type" value="Genomic_DNA"/>
</dbReference>
<proteinExistence type="predicted"/>
<reference evidence="1 2" key="1">
    <citation type="journal article" date="2019" name="Commun. Biol.">
        <title>The bagworm genome reveals a unique fibroin gene that provides high tensile strength.</title>
        <authorList>
            <person name="Kono N."/>
            <person name="Nakamura H."/>
            <person name="Ohtoshi R."/>
            <person name="Tomita M."/>
            <person name="Numata K."/>
            <person name="Arakawa K."/>
        </authorList>
    </citation>
    <scope>NUCLEOTIDE SEQUENCE [LARGE SCALE GENOMIC DNA]</scope>
</reference>
<name>A0A4C1X7P0_EUMVA</name>
<evidence type="ECO:0000313" key="1">
    <source>
        <dbReference type="EMBL" id="GBP59801.1"/>
    </source>
</evidence>
<protein>
    <submittedName>
        <fullName evidence="1">Uncharacterized protein</fullName>
    </submittedName>
</protein>
<keyword evidence="2" id="KW-1185">Reference proteome</keyword>
<dbReference type="Proteomes" id="UP000299102">
    <property type="component" value="Unassembled WGS sequence"/>
</dbReference>
<evidence type="ECO:0000313" key="2">
    <source>
        <dbReference type="Proteomes" id="UP000299102"/>
    </source>
</evidence>
<organism evidence="1 2">
    <name type="scientific">Eumeta variegata</name>
    <name type="common">Bagworm moth</name>
    <name type="synonym">Eumeta japonica</name>
    <dbReference type="NCBI Taxonomy" id="151549"/>
    <lineage>
        <taxon>Eukaryota</taxon>
        <taxon>Metazoa</taxon>
        <taxon>Ecdysozoa</taxon>
        <taxon>Arthropoda</taxon>
        <taxon>Hexapoda</taxon>
        <taxon>Insecta</taxon>
        <taxon>Pterygota</taxon>
        <taxon>Neoptera</taxon>
        <taxon>Endopterygota</taxon>
        <taxon>Lepidoptera</taxon>
        <taxon>Glossata</taxon>
        <taxon>Ditrysia</taxon>
        <taxon>Tineoidea</taxon>
        <taxon>Psychidae</taxon>
        <taxon>Oiketicinae</taxon>
        <taxon>Eumeta</taxon>
    </lineage>
</organism>
<sequence length="117" mass="13116">MEMLAFVNDYLTFPFPLHAVADVTCPLLCRLRCRFSPALVLTRPLCAGCNPKDYHKSRPINAEHSTYVTLQKAVILHACWIVEVGVQIEKNSVTPTQLTLHLILLRPAKCSDENTSP</sequence>
<accession>A0A4C1X7P0</accession>